<dbReference type="GO" id="GO:0016787">
    <property type="term" value="F:hydrolase activity"/>
    <property type="evidence" value="ECO:0007669"/>
    <property type="project" value="UniProtKB-KW"/>
</dbReference>
<evidence type="ECO:0000259" key="1">
    <source>
        <dbReference type="Pfam" id="PF00561"/>
    </source>
</evidence>
<dbReference type="PRINTS" id="PR00412">
    <property type="entry name" value="EPOXHYDRLASE"/>
</dbReference>
<dbReference type="Gene3D" id="3.40.50.1820">
    <property type="entry name" value="alpha/beta hydrolase"/>
    <property type="match status" value="1"/>
</dbReference>
<sequence>MENKPLTLIDTDPRVLAARKAEKELFDFYGLQAKDHYVLLPEQGIRVRVSEIGSGEPLVIVPGNTGDVFPLASLLAEFKGRRIIAINRPGGGLSEGIDHTTVDIRQFAVNTLDTVLEALKLEHVDVVAHSMGAHWSLWLAMDRPRRVRTLTLLGNPGNVMKGRPPLLIRLISKPPLNQLLFRLLLSSDKDKALRSLKAMGHSDEMLARLPKALGDCYYYFRQLPHYRISFMTLLENVAPKIEAKQLNMVSQPAMLLLGTKDTFASVKTGKSIVSALPTGVFHAIDGAGHLPWLENPEECGRLIKDFLESY</sequence>
<protein>
    <submittedName>
        <fullName evidence="2">Alpha/beta fold hydrolase</fullName>
    </submittedName>
</protein>
<dbReference type="InterPro" id="IPR029058">
    <property type="entry name" value="AB_hydrolase_fold"/>
</dbReference>
<dbReference type="Proteomes" id="UP001597512">
    <property type="component" value="Unassembled WGS sequence"/>
</dbReference>
<keyword evidence="3" id="KW-1185">Reference proteome</keyword>
<dbReference type="InterPro" id="IPR000639">
    <property type="entry name" value="Epox_hydrolase-like"/>
</dbReference>
<gene>
    <name evidence="2" type="ORF">ACFS25_14885</name>
</gene>
<dbReference type="InterPro" id="IPR000073">
    <property type="entry name" value="AB_hydrolase_1"/>
</dbReference>
<evidence type="ECO:0000313" key="2">
    <source>
        <dbReference type="EMBL" id="MFD2935075.1"/>
    </source>
</evidence>
<dbReference type="RefSeq" id="WP_381502308.1">
    <property type="nucleotide sequence ID" value="NZ_JBHUOM010000012.1"/>
</dbReference>
<accession>A0ABW6ALM2</accession>
<proteinExistence type="predicted"/>
<dbReference type="InterPro" id="IPR050471">
    <property type="entry name" value="AB_hydrolase"/>
</dbReference>
<dbReference type="EMBL" id="JBHUOM010000012">
    <property type="protein sequence ID" value="MFD2935075.1"/>
    <property type="molecule type" value="Genomic_DNA"/>
</dbReference>
<keyword evidence="2" id="KW-0378">Hydrolase</keyword>
<comment type="caution">
    <text evidence="2">The sequence shown here is derived from an EMBL/GenBank/DDBJ whole genome shotgun (WGS) entry which is preliminary data.</text>
</comment>
<dbReference type="SUPFAM" id="SSF53474">
    <property type="entry name" value="alpha/beta-Hydrolases"/>
    <property type="match status" value="1"/>
</dbReference>
<feature type="domain" description="AB hydrolase-1" evidence="1">
    <location>
        <begin position="57"/>
        <end position="296"/>
    </location>
</feature>
<dbReference type="PANTHER" id="PTHR43433:SF5">
    <property type="entry name" value="AB HYDROLASE-1 DOMAIN-CONTAINING PROTEIN"/>
    <property type="match status" value="1"/>
</dbReference>
<reference evidence="3" key="1">
    <citation type="journal article" date="2019" name="Int. J. Syst. Evol. Microbiol.">
        <title>The Global Catalogue of Microorganisms (GCM) 10K type strain sequencing project: providing services to taxonomists for standard genome sequencing and annotation.</title>
        <authorList>
            <consortium name="The Broad Institute Genomics Platform"/>
            <consortium name="The Broad Institute Genome Sequencing Center for Infectious Disease"/>
            <person name="Wu L."/>
            <person name="Ma J."/>
        </authorList>
    </citation>
    <scope>NUCLEOTIDE SEQUENCE [LARGE SCALE GENOMIC DNA]</scope>
    <source>
        <strain evidence="3">KCTC 52490</strain>
    </source>
</reference>
<evidence type="ECO:0000313" key="3">
    <source>
        <dbReference type="Proteomes" id="UP001597512"/>
    </source>
</evidence>
<dbReference type="Pfam" id="PF00561">
    <property type="entry name" value="Abhydrolase_1"/>
    <property type="match status" value="1"/>
</dbReference>
<organism evidence="2 3">
    <name type="scientific">Spirosoma flavum</name>
    <dbReference type="NCBI Taxonomy" id="2048557"/>
    <lineage>
        <taxon>Bacteria</taxon>
        <taxon>Pseudomonadati</taxon>
        <taxon>Bacteroidota</taxon>
        <taxon>Cytophagia</taxon>
        <taxon>Cytophagales</taxon>
        <taxon>Cytophagaceae</taxon>
        <taxon>Spirosoma</taxon>
    </lineage>
</organism>
<dbReference type="PANTHER" id="PTHR43433">
    <property type="entry name" value="HYDROLASE, ALPHA/BETA FOLD FAMILY PROTEIN"/>
    <property type="match status" value="1"/>
</dbReference>
<dbReference type="PRINTS" id="PR00111">
    <property type="entry name" value="ABHYDROLASE"/>
</dbReference>
<name>A0ABW6ALM2_9BACT</name>